<dbReference type="Gene3D" id="1.10.1660.10">
    <property type="match status" value="1"/>
</dbReference>
<keyword evidence="3" id="KW-0238">DNA-binding</keyword>
<keyword evidence="4" id="KW-0804">Transcription</keyword>
<dbReference type="RefSeq" id="WP_203688217.1">
    <property type="nucleotide sequence ID" value="NZ_BAAALC010000001.1"/>
</dbReference>
<feature type="domain" description="HTH merR-type" evidence="5">
    <location>
        <begin position="4"/>
        <end position="73"/>
    </location>
</feature>
<name>A0A8J3P4W0_9ACTN</name>
<dbReference type="SUPFAM" id="SSF46955">
    <property type="entry name" value="Putative DNA-binding domain"/>
    <property type="match status" value="1"/>
</dbReference>
<dbReference type="PROSITE" id="PS50937">
    <property type="entry name" value="HTH_MERR_2"/>
    <property type="match status" value="1"/>
</dbReference>
<dbReference type="EMBL" id="BONI01000002">
    <property type="protein sequence ID" value="GIG03754.1"/>
    <property type="molecule type" value="Genomic_DNA"/>
</dbReference>
<dbReference type="InterPro" id="IPR000551">
    <property type="entry name" value="MerR-type_HTH_dom"/>
</dbReference>
<keyword evidence="2" id="KW-0805">Transcription regulation</keyword>
<reference evidence="6 7" key="1">
    <citation type="submission" date="2021-01" db="EMBL/GenBank/DDBJ databases">
        <title>Whole genome shotgun sequence of Catellatospora coxensis NBRC 107359.</title>
        <authorList>
            <person name="Komaki H."/>
            <person name="Tamura T."/>
        </authorList>
    </citation>
    <scope>NUCLEOTIDE SEQUENCE [LARGE SCALE GENOMIC DNA]</scope>
    <source>
        <strain evidence="6 7">NBRC 107359</strain>
    </source>
</reference>
<dbReference type="PANTHER" id="PTHR30204:SF69">
    <property type="entry name" value="MERR-FAMILY TRANSCRIPTIONAL REGULATOR"/>
    <property type="match status" value="1"/>
</dbReference>
<evidence type="ECO:0000256" key="3">
    <source>
        <dbReference type="ARBA" id="ARBA00023125"/>
    </source>
</evidence>
<comment type="caution">
    <text evidence="6">The sequence shown here is derived from an EMBL/GenBank/DDBJ whole genome shotgun (WGS) entry which is preliminary data.</text>
</comment>
<keyword evidence="1" id="KW-0678">Repressor</keyword>
<evidence type="ECO:0000313" key="6">
    <source>
        <dbReference type="EMBL" id="GIG03754.1"/>
    </source>
</evidence>
<dbReference type="GO" id="GO:0003677">
    <property type="term" value="F:DNA binding"/>
    <property type="evidence" value="ECO:0007669"/>
    <property type="project" value="UniProtKB-KW"/>
</dbReference>
<protein>
    <recommendedName>
        <fullName evidence="5">HTH merR-type domain-containing protein</fullName>
    </recommendedName>
</protein>
<proteinExistence type="predicted"/>
<evidence type="ECO:0000256" key="4">
    <source>
        <dbReference type="ARBA" id="ARBA00023163"/>
    </source>
</evidence>
<dbReference type="SMART" id="SM00422">
    <property type="entry name" value="HTH_MERR"/>
    <property type="match status" value="1"/>
</dbReference>
<dbReference type="PRINTS" id="PR00040">
    <property type="entry name" value="HTHMERR"/>
</dbReference>
<organism evidence="6 7">
    <name type="scientific">Catellatospora coxensis</name>
    <dbReference type="NCBI Taxonomy" id="310354"/>
    <lineage>
        <taxon>Bacteria</taxon>
        <taxon>Bacillati</taxon>
        <taxon>Actinomycetota</taxon>
        <taxon>Actinomycetes</taxon>
        <taxon>Micromonosporales</taxon>
        <taxon>Micromonosporaceae</taxon>
        <taxon>Catellatospora</taxon>
    </lineage>
</organism>
<dbReference type="Pfam" id="PF13411">
    <property type="entry name" value="MerR_1"/>
    <property type="match status" value="1"/>
</dbReference>
<sequence length="144" mass="15691">MNPGLRSGELAQAAGVNLQTLRYYERRGLLAEPTRSPGGHRLYPAEALTLLRVIKTAQRLGFTLDEVAELVDLGTHRHGRRRDTSLQRRAATKLAEIETKIADLQTIAESLRTALDAGCDDLTTCATTDCCPIPLAGLDHGDNK</sequence>
<keyword evidence="7" id="KW-1185">Reference proteome</keyword>
<evidence type="ECO:0000259" key="5">
    <source>
        <dbReference type="PROSITE" id="PS50937"/>
    </source>
</evidence>
<dbReference type="Proteomes" id="UP000630887">
    <property type="component" value="Unassembled WGS sequence"/>
</dbReference>
<evidence type="ECO:0000256" key="1">
    <source>
        <dbReference type="ARBA" id="ARBA00022491"/>
    </source>
</evidence>
<gene>
    <name evidence="6" type="ORF">Cco03nite_04540</name>
</gene>
<evidence type="ECO:0000313" key="7">
    <source>
        <dbReference type="Proteomes" id="UP000630887"/>
    </source>
</evidence>
<dbReference type="PANTHER" id="PTHR30204">
    <property type="entry name" value="REDOX-CYCLING DRUG-SENSING TRANSCRIPTIONAL ACTIVATOR SOXR"/>
    <property type="match status" value="1"/>
</dbReference>
<evidence type="ECO:0000256" key="2">
    <source>
        <dbReference type="ARBA" id="ARBA00023015"/>
    </source>
</evidence>
<accession>A0A8J3P4W0</accession>
<dbReference type="InterPro" id="IPR009061">
    <property type="entry name" value="DNA-bd_dom_put_sf"/>
</dbReference>
<dbReference type="GO" id="GO:0003700">
    <property type="term" value="F:DNA-binding transcription factor activity"/>
    <property type="evidence" value="ECO:0007669"/>
    <property type="project" value="InterPro"/>
</dbReference>
<dbReference type="InterPro" id="IPR047057">
    <property type="entry name" value="MerR_fam"/>
</dbReference>
<dbReference type="PROSITE" id="PS00552">
    <property type="entry name" value="HTH_MERR_1"/>
    <property type="match status" value="1"/>
</dbReference>
<dbReference type="AlphaFoldDB" id="A0A8J3P4W0"/>